<gene>
    <name evidence="2" type="ORF">MRBLWS13_002986</name>
</gene>
<evidence type="ECO:0000256" key="1">
    <source>
        <dbReference type="SAM" id="Phobius"/>
    </source>
</evidence>
<organism evidence="2">
    <name type="scientific">Microbacterium sp. LWS13-1.2</name>
    <dbReference type="NCBI Taxonomy" id="3135264"/>
    <lineage>
        <taxon>Bacteria</taxon>
        <taxon>Bacillati</taxon>
        <taxon>Actinomycetota</taxon>
        <taxon>Actinomycetes</taxon>
        <taxon>Micrococcales</taxon>
        <taxon>Microbacteriaceae</taxon>
        <taxon>Microbacterium</taxon>
    </lineage>
</organism>
<evidence type="ECO:0000313" key="2">
    <source>
        <dbReference type="EMBL" id="WZO35290.1"/>
    </source>
</evidence>
<name>A0AAU6SEQ8_9MICO</name>
<keyword evidence="1" id="KW-0472">Membrane</keyword>
<reference evidence="2" key="1">
    <citation type="submission" date="2024-04" db="EMBL/GenBank/DDBJ databases">
        <authorList>
            <person name="Roder T."/>
            <person name="Oberhansli S."/>
            <person name="Kreuzer M."/>
        </authorList>
    </citation>
    <scope>NUCLEOTIDE SEQUENCE</scope>
    <source>
        <strain evidence="2">LWS13-1.2</strain>
    </source>
</reference>
<proteinExistence type="predicted"/>
<accession>A0AAU6SEQ8</accession>
<keyword evidence="1" id="KW-0812">Transmembrane</keyword>
<dbReference type="AlphaFoldDB" id="A0AAU6SEQ8"/>
<feature type="transmembrane region" description="Helical" evidence="1">
    <location>
        <begin position="180"/>
        <end position="199"/>
    </location>
</feature>
<keyword evidence="1" id="KW-1133">Transmembrane helix</keyword>
<feature type="transmembrane region" description="Helical" evidence="1">
    <location>
        <begin position="103"/>
        <end position="126"/>
    </location>
</feature>
<feature type="transmembrane region" description="Helical" evidence="1">
    <location>
        <begin position="27"/>
        <end position="52"/>
    </location>
</feature>
<protein>
    <recommendedName>
        <fullName evidence="3">DUF624 domain-containing protein</fullName>
    </recommendedName>
</protein>
<sequence length="235" mass="25467">MSIDHRQRRAGTADEIGRGPLSRAAAVVYRMLVLEAQLVLATLPTIGTVLLLDRDPSNLPLFVLALLPLAPALVAGVAAVRAATRSNDLVPGRYFFRAYRRDIGATLAWAAPVSLVLALLTFNLIHLDAVDSGAAVRPLLLCLAALVIVWSGHMLVLTAGFRFRTRDAARVALTQIVPRWGYSLGVLSLVLVAAFIVLVASEVVLMLFLWAFVGLLTLMARPVFHHVTKRFTDDA</sequence>
<feature type="transmembrane region" description="Helical" evidence="1">
    <location>
        <begin position="58"/>
        <end position="82"/>
    </location>
</feature>
<evidence type="ECO:0008006" key="3">
    <source>
        <dbReference type="Google" id="ProtNLM"/>
    </source>
</evidence>
<feature type="transmembrane region" description="Helical" evidence="1">
    <location>
        <begin position="138"/>
        <end position="159"/>
    </location>
</feature>
<dbReference type="RefSeq" id="WP_349426128.1">
    <property type="nucleotide sequence ID" value="NZ_CP151632.1"/>
</dbReference>
<dbReference type="EMBL" id="CP151632">
    <property type="protein sequence ID" value="WZO35290.1"/>
    <property type="molecule type" value="Genomic_DNA"/>
</dbReference>
<feature type="transmembrane region" description="Helical" evidence="1">
    <location>
        <begin position="205"/>
        <end position="224"/>
    </location>
</feature>